<reference evidence="3" key="1">
    <citation type="submission" date="2025-08" db="UniProtKB">
        <authorList>
            <consortium name="RefSeq"/>
        </authorList>
    </citation>
    <scope>IDENTIFICATION</scope>
    <source>
        <tissue evidence="3">Gonad</tissue>
    </source>
</reference>
<evidence type="ECO:0000256" key="1">
    <source>
        <dbReference type="SAM" id="MobiDB-lite"/>
    </source>
</evidence>
<dbReference type="RefSeq" id="XP_019647187.1">
    <property type="nucleotide sequence ID" value="XM_019791628.1"/>
</dbReference>
<dbReference type="Proteomes" id="UP000515135">
    <property type="component" value="Unplaced"/>
</dbReference>
<feature type="compositionally biased region" description="Polar residues" evidence="1">
    <location>
        <begin position="257"/>
        <end position="269"/>
    </location>
</feature>
<evidence type="ECO:0000313" key="2">
    <source>
        <dbReference type="Proteomes" id="UP000515135"/>
    </source>
</evidence>
<keyword evidence="2" id="KW-1185">Reference proteome</keyword>
<feature type="region of interest" description="Disordered" evidence="1">
    <location>
        <begin position="171"/>
        <end position="288"/>
    </location>
</feature>
<organism evidence="2 3">
    <name type="scientific">Branchiostoma belcheri</name>
    <name type="common">Amphioxus</name>
    <dbReference type="NCBI Taxonomy" id="7741"/>
    <lineage>
        <taxon>Eukaryota</taxon>
        <taxon>Metazoa</taxon>
        <taxon>Chordata</taxon>
        <taxon>Cephalochordata</taxon>
        <taxon>Leptocardii</taxon>
        <taxon>Amphioxiformes</taxon>
        <taxon>Branchiostomatidae</taxon>
        <taxon>Branchiostoma</taxon>
    </lineage>
</organism>
<sequence>MASSPKSNDVLIINCDETYPLDSVEALVKKSSQTTRVDTAIEPVRFSLPKLAEVSEEVKGKQLLCAILVLNAHESRLSINEKNAGIGYAVLYRALREASDGRVLVVIGSDEKSSAADGKVVSNWVRYKVASQFEDEYLDGRRGFVFSWGKSYYPVHEEAFQQYLRAIGSGKDGLDKPFSPAPVHRRPDPTPIQPAKQLPGQGQESAPAPSVVGPPPRASPNGDNILVVTPSTSAHPPTNSTSTRVTQPNPEPPRGTQVKSTGPAQTQSWPVLPEKGHPKAPGPVDVQRQETEDRLRAHFAELKQKYPEYRGKLLGVIKYGRLDVGYTYALDESVLHFEVPKYITKTFYDEQKATGVIDVVIYEDPKDGELAFMYLDATKSSKSKSSSGWRWLFSRK</sequence>
<dbReference type="KEGG" id="bbel:109487624"/>
<evidence type="ECO:0000313" key="3">
    <source>
        <dbReference type="RefSeq" id="XP_019647187.1"/>
    </source>
</evidence>
<name>A0A6P5AVR7_BRABE</name>
<dbReference type="OrthoDB" id="10065203at2759"/>
<gene>
    <name evidence="3" type="primary">LOC109487624</name>
</gene>
<dbReference type="GeneID" id="109487624"/>
<accession>A0A6P5AVR7</accession>
<proteinExistence type="predicted"/>
<dbReference type="AlphaFoldDB" id="A0A6P5AVR7"/>
<protein>
    <submittedName>
        <fullName evidence="3">Uncharacterized protein LOC109487624</fullName>
    </submittedName>
</protein>
<feature type="compositionally biased region" description="Polar residues" evidence="1">
    <location>
        <begin position="229"/>
        <end position="248"/>
    </location>
</feature>